<sequence>MLQSKPRKFDLIEKIQLRSCDLRRGMYICELDRPWLETPFLLQGFVVKDDTDIEAVMQYCEYVYIDLMRSKVVKPTLPERPIGFFIDKISSSSRVKGFEAARTTHKKTSDLLKTFIDEIQFGGQCPDIQLVKGAVSECMSSVLRNPETMLFLTRLGNKDVSNSQHAFNVCIYSIIIGRQLGLEAKVLENLGTCAMLHDMGKVAIPDPILNKPGLLTPEETAIVQSHTLEGRNILMSARRIFSGAVDVAYGHHENLDGTGYPRGLQGYQLNLNCKIVAVTDKYDAITSPRPYRIEGDHLTAVSILNKLARENKIDNELTANFVAYLGIYPPGCIVELSSGEVAIVLESNIKQRLRPQILVVRTPDQSPTQRFVDLSEITTDRRGRPYRIVNVRRASDFGIVLDQYFDEIIQILN</sequence>
<reference evidence="2 3" key="1">
    <citation type="journal article" date="2018" name="Aquat. Microb. Ecol.">
        <title>Gammaproteobacterial methanotrophs dominate.</title>
        <authorList>
            <person name="Rissanen A.J."/>
            <person name="Saarenheimo J."/>
            <person name="Tiirola M."/>
            <person name="Peura S."/>
            <person name="Aalto S.L."/>
            <person name="Karvinen A."/>
            <person name="Nykanen H."/>
        </authorList>
    </citation>
    <scope>NUCLEOTIDE SEQUENCE [LARGE SCALE GENOMIC DNA]</scope>
    <source>
        <strain evidence="2">AMbin10</strain>
    </source>
</reference>
<name>A0A2W4R4M5_9GAMM</name>
<dbReference type="Proteomes" id="UP000249396">
    <property type="component" value="Unassembled WGS sequence"/>
</dbReference>
<proteinExistence type="predicted"/>
<dbReference type="Gene3D" id="1.10.3210.10">
    <property type="entry name" value="Hypothetical protein af1432"/>
    <property type="match status" value="1"/>
</dbReference>
<dbReference type="SUPFAM" id="SSF109604">
    <property type="entry name" value="HD-domain/PDEase-like"/>
    <property type="match status" value="1"/>
</dbReference>
<dbReference type="AlphaFoldDB" id="A0A2W4R4M5"/>
<protein>
    <submittedName>
        <fullName evidence="2">Phosphohydrolase</fullName>
    </submittedName>
</protein>
<comment type="caution">
    <text evidence="2">The sequence shown here is derived from an EMBL/GenBank/DDBJ whole genome shotgun (WGS) entry which is preliminary data.</text>
</comment>
<evidence type="ECO:0000259" key="1">
    <source>
        <dbReference type="PROSITE" id="PS51832"/>
    </source>
</evidence>
<evidence type="ECO:0000313" key="2">
    <source>
        <dbReference type="EMBL" id="PZN78036.1"/>
    </source>
</evidence>
<evidence type="ECO:0000313" key="3">
    <source>
        <dbReference type="Proteomes" id="UP000249396"/>
    </source>
</evidence>
<organism evidence="2 3">
    <name type="scientific">Candidatus Methylumidiphilus alinenensis</name>
    <dbReference type="NCBI Taxonomy" id="2202197"/>
    <lineage>
        <taxon>Bacteria</taxon>
        <taxon>Pseudomonadati</taxon>
        <taxon>Pseudomonadota</taxon>
        <taxon>Gammaproteobacteria</taxon>
        <taxon>Methylococcales</taxon>
        <taxon>Candidatus Methylumidiphilus</taxon>
    </lineage>
</organism>
<dbReference type="PANTHER" id="PTHR43155">
    <property type="entry name" value="CYCLIC DI-GMP PHOSPHODIESTERASE PA4108-RELATED"/>
    <property type="match status" value="1"/>
</dbReference>
<dbReference type="EMBL" id="QJPH01000325">
    <property type="protein sequence ID" value="PZN78036.1"/>
    <property type="molecule type" value="Genomic_DNA"/>
</dbReference>
<dbReference type="Pfam" id="PF11871">
    <property type="entry name" value="DUF3391"/>
    <property type="match status" value="1"/>
</dbReference>
<feature type="domain" description="HD-GYP" evidence="1">
    <location>
        <begin position="140"/>
        <end position="336"/>
    </location>
</feature>
<dbReference type="Pfam" id="PF13487">
    <property type="entry name" value="HD_5"/>
    <property type="match status" value="1"/>
</dbReference>
<keyword evidence="2" id="KW-0378">Hydrolase</keyword>
<dbReference type="PROSITE" id="PS51832">
    <property type="entry name" value="HD_GYP"/>
    <property type="match status" value="1"/>
</dbReference>
<dbReference type="InterPro" id="IPR021812">
    <property type="entry name" value="DUF3391"/>
</dbReference>
<dbReference type="InterPro" id="IPR037522">
    <property type="entry name" value="HD_GYP_dom"/>
</dbReference>
<gene>
    <name evidence="2" type="ORF">DM484_13465</name>
</gene>
<dbReference type="GO" id="GO:0008081">
    <property type="term" value="F:phosphoric diester hydrolase activity"/>
    <property type="evidence" value="ECO:0007669"/>
    <property type="project" value="UniProtKB-ARBA"/>
</dbReference>
<dbReference type="SMART" id="SM00471">
    <property type="entry name" value="HDc"/>
    <property type="match status" value="1"/>
</dbReference>
<dbReference type="CDD" id="cd00077">
    <property type="entry name" value="HDc"/>
    <property type="match status" value="1"/>
</dbReference>
<dbReference type="InterPro" id="IPR003607">
    <property type="entry name" value="HD/PDEase_dom"/>
</dbReference>
<dbReference type="PANTHER" id="PTHR43155:SF2">
    <property type="entry name" value="CYCLIC DI-GMP PHOSPHODIESTERASE PA4108"/>
    <property type="match status" value="1"/>
</dbReference>
<accession>A0A2W4R4M5</accession>